<gene>
    <name evidence="1" type="ORF">PPYR_12042</name>
</gene>
<proteinExistence type="predicted"/>
<dbReference type="PANTHER" id="PTHR33053">
    <property type="entry name" value="PROTEIN, PUTATIVE-RELATED"/>
    <property type="match status" value="1"/>
</dbReference>
<keyword evidence="2" id="KW-1185">Reference proteome</keyword>
<evidence type="ECO:0008006" key="3">
    <source>
        <dbReference type="Google" id="ProtNLM"/>
    </source>
</evidence>
<accession>A0A5N4ACZ6</accession>
<sequence length="684" mass="78089">MPKYKLSRSSYRHAQVKSNQQIVQLEHTGLLNISNTTNGFIDETSIDKNVLQLDDFDYSFLSSYVEKENTDANFVTSCDKNPKTPIWNDLSNGNELNFRTIHNKSLPLDLDPSKLADWAIENSITHAAINSLLSLLKPFHSNLPTDARTLLSTPRKLKLDIIEPGHYYHFGLNIAVTKLIQKYGKNLECIKICISIDGLPLSKSSSNQLYPILCNLYENPQVVETVGLYQGFDKPKNANLLLERFIGEAVSLTLNGFHCNGYIIPFKIVAFICDAPAKAFILFTKGHTGYNSCSKCHIEGTFINNRVCFPEVDNLRLRTDTDFREKVDDGHHVGTSLVETIPNFDMVNDIVLDPMHLIHLGVMRKLLILWIEGKPGSKLPSLKVKMISDHLLSLKHNIPIEFNRKPRSLSDIKRFKATEFRQILFYTGPLILKSVLSFDMYLNFLSLHAATTILSNSTLICELGDYADSLFKYFITTFGVLYGKDQISHNIHNLIHISKDAKQFGILEQFSAYPFENYLQRFKTLIRKGDKPLPQIIKRIMEQHSSQHTSTQLFEKFPVPKNPHFDGPLLNFEYLEQYKQINFNNFILKLSEADSCCCLHDKTVVLIKNFVKTAENLFIIGQKFEQIEDYYTEPCKSSILDIFLVSRIGALCSWNVNQIAFKCVKFPFGNKFVVFPLLHSATTK</sequence>
<dbReference type="PANTHER" id="PTHR33053:SF24">
    <property type="entry name" value="TRANSPOSASE DOMAIN-CONTAINING PROTEIN"/>
    <property type="match status" value="1"/>
</dbReference>
<protein>
    <recommendedName>
        <fullName evidence="3">DUF4806 domain-containing protein</fullName>
    </recommendedName>
</protein>
<evidence type="ECO:0000313" key="2">
    <source>
        <dbReference type="Proteomes" id="UP000327044"/>
    </source>
</evidence>
<name>A0A5N4ACZ6_PHOPY</name>
<organism evidence="1 2">
    <name type="scientific">Photinus pyralis</name>
    <name type="common">Common eastern firefly</name>
    <name type="synonym">Lampyris pyralis</name>
    <dbReference type="NCBI Taxonomy" id="7054"/>
    <lineage>
        <taxon>Eukaryota</taxon>
        <taxon>Metazoa</taxon>
        <taxon>Ecdysozoa</taxon>
        <taxon>Arthropoda</taxon>
        <taxon>Hexapoda</taxon>
        <taxon>Insecta</taxon>
        <taxon>Pterygota</taxon>
        <taxon>Neoptera</taxon>
        <taxon>Endopterygota</taxon>
        <taxon>Coleoptera</taxon>
        <taxon>Polyphaga</taxon>
        <taxon>Elateriformia</taxon>
        <taxon>Elateroidea</taxon>
        <taxon>Lampyridae</taxon>
        <taxon>Lampyrinae</taxon>
        <taxon>Photinus</taxon>
    </lineage>
</organism>
<dbReference type="EMBL" id="VVIM01000008">
    <property type="protein sequence ID" value="KAB0795203.1"/>
    <property type="molecule type" value="Genomic_DNA"/>
</dbReference>
<dbReference type="InParanoid" id="A0A5N4ACZ6"/>
<dbReference type="Proteomes" id="UP000327044">
    <property type="component" value="Unassembled WGS sequence"/>
</dbReference>
<evidence type="ECO:0000313" key="1">
    <source>
        <dbReference type="EMBL" id="KAB0795203.1"/>
    </source>
</evidence>
<comment type="caution">
    <text evidence="1">The sequence shown here is derived from an EMBL/GenBank/DDBJ whole genome shotgun (WGS) entry which is preliminary data.</text>
</comment>
<reference evidence="1 2" key="1">
    <citation type="journal article" date="2018" name="Elife">
        <title>Firefly genomes illuminate parallel origins of bioluminescence in beetles.</title>
        <authorList>
            <person name="Fallon T.R."/>
            <person name="Lower S.E."/>
            <person name="Chang C.H."/>
            <person name="Bessho-Uehara M."/>
            <person name="Martin G.J."/>
            <person name="Bewick A.J."/>
            <person name="Behringer M."/>
            <person name="Debat H.J."/>
            <person name="Wong I."/>
            <person name="Day J.C."/>
            <person name="Suvorov A."/>
            <person name="Silva C.J."/>
            <person name="Stanger-Hall K.F."/>
            <person name="Hall D.W."/>
            <person name="Schmitz R.J."/>
            <person name="Nelson D.R."/>
            <person name="Lewis S.M."/>
            <person name="Shigenobu S."/>
            <person name="Bybee S.M."/>
            <person name="Larracuente A.M."/>
            <person name="Oba Y."/>
            <person name="Weng J.K."/>
        </authorList>
    </citation>
    <scope>NUCLEOTIDE SEQUENCE [LARGE SCALE GENOMIC DNA]</scope>
    <source>
        <strain evidence="1">1611_PpyrPB1</strain>
        <tissue evidence="1">Whole body</tissue>
    </source>
</reference>
<dbReference type="AlphaFoldDB" id="A0A5N4ACZ6"/>